<evidence type="ECO:0000256" key="2">
    <source>
        <dbReference type="ARBA" id="ARBA00022448"/>
    </source>
</evidence>
<evidence type="ECO:0000256" key="5">
    <source>
        <dbReference type="ARBA" id="ARBA00022989"/>
    </source>
</evidence>
<dbReference type="PANTHER" id="PTHR23513:SF9">
    <property type="entry name" value="ENTEROBACTIN EXPORTER ENTS"/>
    <property type="match status" value="1"/>
</dbReference>
<comment type="caution">
    <text evidence="9">The sequence shown here is derived from an EMBL/GenBank/DDBJ whole genome shotgun (WGS) entry which is preliminary data.</text>
</comment>
<dbReference type="Pfam" id="PF07690">
    <property type="entry name" value="MFS_1"/>
    <property type="match status" value="1"/>
</dbReference>
<name>A0A9X2GTW6_9ACTN</name>
<feature type="compositionally biased region" description="Basic and acidic residues" evidence="7">
    <location>
        <begin position="286"/>
        <end position="296"/>
    </location>
</feature>
<evidence type="ECO:0000313" key="9">
    <source>
        <dbReference type="EMBL" id="MCP2360783.1"/>
    </source>
</evidence>
<dbReference type="Gene3D" id="1.20.1250.20">
    <property type="entry name" value="MFS general substrate transporter like domains"/>
    <property type="match status" value="1"/>
</dbReference>
<evidence type="ECO:0000313" key="10">
    <source>
        <dbReference type="Proteomes" id="UP001139648"/>
    </source>
</evidence>
<keyword evidence="5 8" id="KW-1133">Transmembrane helix</keyword>
<dbReference type="InterPro" id="IPR036259">
    <property type="entry name" value="MFS_trans_sf"/>
</dbReference>
<organism evidence="9 10">
    <name type="scientific">Nonomuraea thailandensis</name>
    <dbReference type="NCBI Taxonomy" id="1188745"/>
    <lineage>
        <taxon>Bacteria</taxon>
        <taxon>Bacillati</taxon>
        <taxon>Actinomycetota</taxon>
        <taxon>Actinomycetes</taxon>
        <taxon>Streptosporangiales</taxon>
        <taxon>Streptosporangiaceae</taxon>
        <taxon>Nonomuraea</taxon>
    </lineage>
</organism>
<keyword evidence="2" id="KW-0813">Transport</keyword>
<dbReference type="GO" id="GO:0005886">
    <property type="term" value="C:plasma membrane"/>
    <property type="evidence" value="ECO:0007669"/>
    <property type="project" value="UniProtKB-SubCell"/>
</dbReference>
<gene>
    <name evidence="9" type="ORF">HD597_007803</name>
</gene>
<feature type="region of interest" description="Disordered" evidence="7">
    <location>
        <begin position="190"/>
        <end position="220"/>
    </location>
</feature>
<dbReference type="Proteomes" id="UP001139648">
    <property type="component" value="Unassembled WGS sequence"/>
</dbReference>
<dbReference type="PANTHER" id="PTHR23513">
    <property type="entry name" value="INTEGRAL MEMBRANE EFFLUX PROTEIN-RELATED"/>
    <property type="match status" value="1"/>
</dbReference>
<accession>A0A9X2GTW6</accession>
<evidence type="ECO:0000256" key="1">
    <source>
        <dbReference type="ARBA" id="ARBA00004429"/>
    </source>
</evidence>
<feature type="transmembrane region" description="Helical" evidence="8">
    <location>
        <begin position="347"/>
        <end position="367"/>
    </location>
</feature>
<evidence type="ECO:0000256" key="8">
    <source>
        <dbReference type="SAM" id="Phobius"/>
    </source>
</evidence>
<reference evidence="9" key="1">
    <citation type="submission" date="2022-06" db="EMBL/GenBank/DDBJ databases">
        <title>Sequencing the genomes of 1000 actinobacteria strains.</title>
        <authorList>
            <person name="Klenk H.-P."/>
        </authorList>
    </citation>
    <scope>NUCLEOTIDE SEQUENCE</scope>
    <source>
        <strain evidence="9">DSM 46694</strain>
    </source>
</reference>
<dbReference type="SUPFAM" id="SSF103473">
    <property type="entry name" value="MFS general substrate transporter"/>
    <property type="match status" value="1"/>
</dbReference>
<feature type="transmembrane region" description="Helical" evidence="8">
    <location>
        <begin position="466"/>
        <end position="485"/>
    </location>
</feature>
<keyword evidence="4 8" id="KW-0812">Transmembrane</keyword>
<comment type="subcellular location">
    <subcellularLocation>
        <location evidence="1">Cell inner membrane</location>
        <topology evidence="1">Multi-pass membrane protein</topology>
    </subcellularLocation>
</comment>
<dbReference type="EMBL" id="JAMZEB010000002">
    <property type="protein sequence ID" value="MCP2360783.1"/>
    <property type="molecule type" value="Genomic_DNA"/>
</dbReference>
<dbReference type="AlphaFoldDB" id="A0A9X2GTW6"/>
<dbReference type="InterPro" id="IPR011701">
    <property type="entry name" value="MFS"/>
</dbReference>
<keyword evidence="10" id="KW-1185">Reference proteome</keyword>
<evidence type="ECO:0000256" key="7">
    <source>
        <dbReference type="SAM" id="MobiDB-lite"/>
    </source>
</evidence>
<evidence type="ECO:0000256" key="4">
    <source>
        <dbReference type="ARBA" id="ARBA00022692"/>
    </source>
</evidence>
<keyword evidence="3" id="KW-1003">Cell membrane</keyword>
<dbReference type="RefSeq" id="WP_253749029.1">
    <property type="nucleotide sequence ID" value="NZ_BAABKA010000108.1"/>
</dbReference>
<sequence length="506" mass="51445">MMHRLLIGRCLSALATALIPTTLTLAVLRAGGDGGELGIVLASELIPLLVLLPVGGVLADRVRPGRLALAADLVRCLSQAAIAAELLLGLNRLLDLALLSAVAGAAIAFGSPAVPRLVIAVVPGPERLRMNARIGVVTSLSSVAAPAIAGTVTVAAGPGWAAGLTAVLFACSALTLGGVRTTPGVAGAAVLPDESRTPGKSGAPGGAGVARTAEDHRSTEVARRAAGILRASGARGPRRAAGILRVSGVRGPRRAAGILRASGASSPKRAAGGQEPEPVPGASGPRRGEPQGERASFREDLAQGWQEIKARPWFLACVLAHGVWHLVAGLFLTLAPVTAVHHLGGETAWMVIVQSGTVGLVLGVFAAPRLPVRRPLVAVQAGAACYLLPMLALAVPTPAPVLAGAYFVAMFGLGLLSPLWETVVAEEVPERALGRVRSFDQLISFASRPLGLAVAAPLAGVTGVTALAVTGGVLVAAANLMAIVWQPRRHDRATAGRSRERTGTVR</sequence>
<feature type="transmembrane region" description="Helical" evidence="8">
    <location>
        <begin position="39"/>
        <end position="60"/>
    </location>
</feature>
<dbReference type="GO" id="GO:0022857">
    <property type="term" value="F:transmembrane transporter activity"/>
    <property type="evidence" value="ECO:0007669"/>
    <property type="project" value="InterPro"/>
</dbReference>
<evidence type="ECO:0000256" key="3">
    <source>
        <dbReference type="ARBA" id="ARBA00022475"/>
    </source>
</evidence>
<protein>
    <submittedName>
        <fullName evidence="9">MFS family permease</fullName>
    </submittedName>
</protein>
<keyword evidence="6 8" id="KW-0472">Membrane</keyword>
<feature type="region of interest" description="Disordered" evidence="7">
    <location>
        <begin position="259"/>
        <end position="296"/>
    </location>
</feature>
<feature type="transmembrane region" description="Helical" evidence="8">
    <location>
        <begin position="313"/>
        <end position="335"/>
    </location>
</feature>
<feature type="transmembrane region" description="Helical" evidence="8">
    <location>
        <begin position="160"/>
        <end position="179"/>
    </location>
</feature>
<feature type="transmembrane region" description="Helical" evidence="8">
    <location>
        <begin position="134"/>
        <end position="154"/>
    </location>
</feature>
<evidence type="ECO:0000256" key="6">
    <source>
        <dbReference type="ARBA" id="ARBA00023136"/>
    </source>
</evidence>
<proteinExistence type="predicted"/>